<protein>
    <submittedName>
        <fullName evidence="2">PorT family protein</fullName>
    </submittedName>
</protein>
<evidence type="ECO:0000313" key="2">
    <source>
        <dbReference type="EMBL" id="MBW3467904.1"/>
    </source>
</evidence>
<dbReference type="EMBL" id="RPHB01000003">
    <property type="protein sequence ID" value="MBW3467904.1"/>
    <property type="molecule type" value="Genomic_DNA"/>
</dbReference>
<accession>A0A951MCG6</accession>
<dbReference type="RefSeq" id="WP_219288391.1">
    <property type="nucleotide sequence ID" value="NZ_RPHB01000003.1"/>
</dbReference>
<organism evidence="2 3">
    <name type="scientific">Arthrospiribacter ruber</name>
    <dbReference type="NCBI Taxonomy" id="2487934"/>
    <lineage>
        <taxon>Bacteria</taxon>
        <taxon>Pseudomonadati</taxon>
        <taxon>Bacteroidota</taxon>
        <taxon>Cytophagia</taxon>
        <taxon>Cytophagales</taxon>
        <taxon>Cyclobacteriaceae</taxon>
        <taxon>Arthrospiribacter</taxon>
    </lineage>
</organism>
<dbReference type="Pfam" id="PF13568">
    <property type="entry name" value="OMP_b-brl_2"/>
    <property type="match status" value="1"/>
</dbReference>
<evidence type="ECO:0000259" key="1">
    <source>
        <dbReference type="Pfam" id="PF13568"/>
    </source>
</evidence>
<dbReference type="Proteomes" id="UP000727490">
    <property type="component" value="Unassembled WGS sequence"/>
</dbReference>
<reference evidence="2 3" key="1">
    <citation type="journal article" date="2020" name="Syst. Appl. Microbiol.">
        <title>Arthrospiribacter ruber gen. nov., sp. nov., a novel bacterium isolated from Arthrospira cultures.</title>
        <authorList>
            <person name="Waleron M."/>
            <person name="Misztak A."/>
            <person name="Waleron M.M."/>
            <person name="Furmaniak M."/>
            <person name="Mrozik A."/>
            <person name="Waleron K."/>
        </authorList>
    </citation>
    <scope>NUCLEOTIDE SEQUENCE [LARGE SCALE GENOMIC DNA]</scope>
    <source>
        <strain evidence="2 3">DPMB0001</strain>
    </source>
</reference>
<dbReference type="InterPro" id="IPR025665">
    <property type="entry name" value="Beta-barrel_OMP_2"/>
</dbReference>
<proteinExistence type="predicted"/>
<name>A0A951MCG6_9BACT</name>
<feature type="domain" description="Outer membrane protein beta-barrel" evidence="1">
    <location>
        <begin position="41"/>
        <end position="224"/>
    </location>
</feature>
<sequence length="246" mass="28103">MKRLSLILLLNIVTLSVLFAQEERERTPIGGRPDIKGDLFLDFGFNRLNNIPSELGTTFLRSRTFNVYFQYPINLGEETGFTFNPGIGLGMDKMAFRDGTTLFNNPAIGPNSSQILDIEDVYGENISIERNNVSANYLDIPLELRYHFNRRNYSKSFRVAVGGKVGYLLNAHTKIRYTDDQDLTRQIKDRQSFGFNPLRYGIYTRIGFPGFNIWGYYGLNQVFEGENGPFRTQANQINFGISATLF</sequence>
<keyword evidence="3" id="KW-1185">Reference proteome</keyword>
<comment type="caution">
    <text evidence="2">The sequence shown here is derived from an EMBL/GenBank/DDBJ whole genome shotgun (WGS) entry which is preliminary data.</text>
</comment>
<evidence type="ECO:0000313" key="3">
    <source>
        <dbReference type="Proteomes" id="UP000727490"/>
    </source>
</evidence>
<gene>
    <name evidence="2" type="ORF">EGN73_08745</name>
</gene>
<dbReference type="AlphaFoldDB" id="A0A951MCG6"/>